<dbReference type="InterPro" id="IPR024008">
    <property type="entry name" value="BsaA"/>
</dbReference>
<feature type="chain" id="PRO_5032290398" description="Alternate signal-mediated exported protein, CPF_0494 family" evidence="1">
    <location>
        <begin position="24"/>
        <end position="263"/>
    </location>
</feature>
<proteinExistence type="predicted"/>
<evidence type="ECO:0000256" key="1">
    <source>
        <dbReference type="SAM" id="SignalP"/>
    </source>
</evidence>
<dbReference type="RefSeq" id="WP_154322519.1">
    <property type="nucleotide sequence ID" value="NZ_CP045695.1"/>
</dbReference>
<dbReference type="InterPro" id="IPR023833">
    <property type="entry name" value="Signal_pept_SipW-depend-type"/>
</dbReference>
<dbReference type="NCBIfam" id="TIGR04090">
    <property type="entry name" value="exp_by_SipW_IV"/>
    <property type="match status" value="1"/>
</dbReference>
<dbReference type="EMBL" id="VUMB01000008">
    <property type="protein sequence ID" value="MSS39794.1"/>
    <property type="molecule type" value="Genomic_DNA"/>
</dbReference>
<evidence type="ECO:0000313" key="3">
    <source>
        <dbReference type="Proteomes" id="UP000462363"/>
    </source>
</evidence>
<comment type="caution">
    <text evidence="2">The sequence shown here is derived from an EMBL/GenBank/DDBJ whole genome shotgun (WGS) entry which is preliminary data.</text>
</comment>
<dbReference type="AlphaFoldDB" id="A0A844FBA5"/>
<protein>
    <recommendedName>
        <fullName evidence="4">Alternate signal-mediated exported protein, CPF_0494 family</fullName>
    </recommendedName>
</protein>
<evidence type="ECO:0000313" key="2">
    <source>
        <dbReference type="EMBL" id="MSS39794.1"/>
    </source>
</evidence>
<gene>
    <name evidence="2" type="ORF">FYJ37_05355</name>
</gene>
<dbReference type="Proteomes" id="UP000462363">
    <property type="component" value="Unassembled WGS sequence"/>
</dbReference>
<keyword evidence="1" id="KW-0732">Signal</keyword>
<accession>A0A844FBA5</accession>
<dbReference type="NCBIfam" id="TIGR04088">
    <property type="entry name" value="cognate_SipW"/>
    <property type="match status" value="1"/>
</dbReference>
<feature type="signal peptide" evidence="1">
    <location>
        <begin position="1"/>
        <end position="23"/>
    </location>
</feature>
<name>A0A844FBA5_CLOSV</name>
<reference evidence="2 3" key="1">
    <citation type="submission" date="2019-08" db="EMBL/GenBank/DDBJ databases">
        <title>In-depth cultivation of the pig gut microbiome towards novel bacterial diversity and tailored functional studies.</title>
        <authorList>
            <person name="Wylensek D."/>
            <person name="Hitch T.C.A."/>
            <person name="Clavel T."/>
        </authorList>
    </citation>
    <scope>NUCLEOTIDE SEQUENCE [LARGE SCALE GENOMIC DNA]</scope>
    <source>
        <strain evidence="2 3">BL-389-WT-3D</strain>
    </source>
</reference>
<evidence type="ECO:0008006" key="4">
    <source>
        <dbReference type="Google" id="ProtNLM"/>
    </source>
</evidence>
<sequence length="263" mass="28728">MKNKKLKAIAGLVAVAVIGGSLAYFNQTMTVENLFDTNKYSSELVETFNPGDGDDWQPGATVNKDIQVDNTGDYDVIVRVKFDETWTRKGGNSAYVTNTGINDSTSQTDETDGLVTGDYSVVQKNLLNAGKWFYNTNDGYYYYLENLKAGQNTDTFLDSVKLIDNADMGKYEVIKYYTSADNKPADDVIGDDASTGWKVYTGEVPADAKHTRTVTKLVNGCEGYADSDYKLTITAQTVQASKEAVNGVFGLTSVTGSNWTLAE</sequence>
<organism evidence="2 3">
    <name type="scientific">Clostridium scindens (strain JCM 10418 / VPI 12708)</name>
    <dbReference type="NCBI Taxonomy" id="29347"/>
    <lineage>
        <taxon>Bacteria</taxon>
        <taxon>Bacillati</taxon>
        <taxon>Bacillota</taxon>
        <taxon>Clostridia</taxon>
        <taxon>Lachnospirales</taxon>
        <taxon>Lachnospiraceae</taxon>
    </lineage>
</organism>